<dbReference type="AlphaFoldDB" id="A0A455U6K0"/>
<dbReference type="Gene3D" id="3.30.160.100">
    <property type="entry name" value="Ribosome hibernation promotion factor-like"/>
    <property type="match status" value="1"/>
</dbReference>
<sequence length="52" mass="6268">MQVPLEITYNHISQSDWIDEYIKERAEHLDSMCDNLISCRVTIERVQHSTYR</sequence>
<organism evidence="1 2">
    <name type="scientific">Vreelandella sulfidaeris</name>
    <dbReference type="NCBI Taxonomy" id="115553"/>
    <lineage>
        <taxon>Bacteria</taxon>
        <taxon>Pseudomonadati</taxon>
        <taxon>Pseudomonadota</taxon>
        <taxon>Gammaproteobacteria</taxon>
        <taxon>Oceanospirillales</taxon>
        <taxon>Halomonadaceae</taxon>
        <taxon>Vreelandella</taxon>
    </lineage>
</organism>
<dbReference type="Proteomes" id="UP000320231">
    <property type="component" value="Chromosome"/>
</dbReference>
<protein>
    <submittedName>
        <fullName evidence="1">Uncharacterized protein</fullName>
    </submittedName>
</protein>
<name>A0A455U6K0_9GAMM</name>
<dbReference type="SUPFAM" id="SSF69754">
    <property type="entry name" value="Ribosome binding protein Y (YfiA homologue)"/>
    <property type="match status" value="1"/>
</dbReference>
<dbReference type="InterPro" id="IPR003489">
    <property type="entry name" value="RHF/RaiA"/>
</dbReference>
<proteinExistence type="predicted"/>
<reference evidence="1 2" key="1">
    <citation type="journal article" date="2019" name="Microbiol. Resour. Announc.">
        <title>Complete Genome Sequence of Halomonas sulfidaeris Strain Esulfide1 Isolated from a Metal Sulfide Rock at a Depth of 2,200 Meters, Obtained Using Nanopore Sequencing.</title>
        <authorList>
            <person name="Saito M."/>
            <person name="Nishigata A."/>
            <person name="Galipon J."/>
            <person name="Arakawa K."/>
        </authorList>
    </citation>
    <scope>NUCLEOTIDE SEQUENCE [LARGE SCALE GENOMIC DNA]</scope>
    <source>
        <strain evidence="1 2">ATCC BAA-803</strain>
    </source>
</reference>
<dbReference type="InterPro" id="IPR036567">
    <property type="entry name" value="RHF-like"/>
</dbReference>
<dbReference type="EMBL" id="AP019514">
    <property type="protein sequence ID" value="BBI59888.1"/>
    <property type="molecule type" value="Genomic_DNA"/>
</dbReference>
<gene>
    <name evidence="1" type="ORF">HSBAA_11940</name>
</gene>
<dbReference type="Pfam" id="PF02482">
    <property type="entry name" value="Ribosomal_S30AE"/>
    <property type="match status" value="1"/>
</dbReference>
<evidence type="ECO:0000313" key="2">
    <source>
        <dbReference type="Proteomes" id="UP000320231"/>
    </source>
</evidence>
<evidence type="ECO:0000313" key="1">
    <source>
        <dbReference type="EMBL" id="BBI59888.1"/>
    </source>
</evidence>
<accession>A0A455U6K0</accession>
<dbReference type="KEGG" id="hsr:HSBAA_11940"/>